<evidence type="ECO:0000313" key="2">
    <source>
        <dbReference type="EMBL" id="EKE26258.1"/>
    </source>
</evidence>
<reference evidence="2" key="1">
    <citation type="journal article" date="2012" name="Science">
        <title>Fermentation, hydrogen, and sulfur metabolism in multiple uncultivated bacterial phyla.</title>
        <authorList>
            <person name="Wrighton K.C."/>
            <person name="Thomas B.C."/>
            <person name="Sharon I."/>
            <person name="Miller C.S."/>
            <person name="Castelle C.J."/>
            <person name="VerBerkmoes N.C."/>
            <person name="Wilkins M.J."/>
            <person name="Hettich R.L."/>
            <person name="Lipton M.S."/>
            <person name="Williams K.H."/>
            <person name="Long P.E."/>
            <person name="Banfield J.F."/>
        </authorList>
    </citation>
    <scope>NUCLEOTIDE SEQUENCE [LARGE SCALE GENOMIC DNA]</scope>
</reference>
<gene>
    <name evidence="2" type="ORF">ACD_4C00354G0004</name>
</gene>
<evidence type="ECO:0000259" key="1">
    <source>
        <dbReference type="Pfam" id="PF04266"/>
    </source>
</evidence>
<dbReference type="Gene3D" id="2.30.130.30">
    <property type="entry name" value="Hypothetical protein"/>
    <property type="match status" value="1"/>
</dbReference>
<comment type="caution">
    <text evidence="2">The sequence shown here is derived from an EMBL/GenBank/DDBJ whole genome shotgun (WGS) entry which is preliminary data.</text>
</comment>
<dbReference type="EMBL" id="AMFJ01000870">
    <property type="protein sequence ID" value="EKE26258.1"/>
    <property type="molecule type" value="Genomic_DNA"/>
</dbReference>
<dbReference type="InterPro" id="IPR015947">
    <property type="entry name" value="PUA-like_sf"/>
</dbReference>
<dbReference type="Pfam" id="PF04266">
    <property type="entry name" value="ASCH"/>
    <property type="match status" value="1"/>
</dbReference>
<sequence length="107" mass="13224">MKTLKFYHPLPEMILSWKKDITWRIEDEKNIQVWDELSFLSRPELVEFAKAKVLNVNCTKFWELKEEDIEWHEKFESEEEKYKNYSNYYKTEITPNTELKVIKFKLI</sequence>
<feature type="domain" description="ASCH" evidence="1">
    <location>
        <begin position="4"/>
        <end position="107"/>
    </location>
</feature>
<dbReference type="AlphaFoldDB" id="K2FTM8"/>
<dbReference type="InterPro" id="IPR007374">
    <property type="entry name" value="ASCH_domain"/>
</dbReference>
<accession>K2FTM8</accession>
<protein>
    <recommendedName>
        <fullName evidence="1">ASCH domain-containing protein</fullName>
    </recommendedName>
</protein>
<name>K2FTM8_9BACT</name>
<proteinExistence type="predicted"/>
<dbReference type="SUPFAM" id="SSF88697">
    <property type="entry name" value="PUA domain-like"/>
    <property type="match status" value="1"/>
</dbReference>
<organism evidence="2">
    <name type="scientific">uncultured bacterium</name>
    <name type="common">gcode 4</name>
    <dbReference type="NCBI Taxonomy" id="1234023"/>
    <lineage>
        <taxon>Bacteria</taxon>
        <taxon>environmental samples</taxon>
    </lineage>
</organism>